<dbReference type="Pfam" id="PF13424">
    <property type="entry name" value="TPR_12"/>
    <property type="match status" value="1"/>
</dbReference>
<protein>
    <recommendedName>
        <fullName evidence="2">MalT-like TPR region domain-containing protein</fullName>
    </recommendedName>
</protein>
<reference evidence="1" key="1">
    <citation type="journal article" date="2014" name="Front. Microbiol.">
        <title>High frequency of phylogenetically diverse reductive dehalogenase-homologous genes in deep subseafloor sedimentary metagenomes.</title>
        <authorList>
            <person name="Kawai M."/>
            <person name="Futagami T."/>
            <person name="Toyoda A."/>
            <person name="Takaki Y."/>
            <person name="Nishi S."/>
            <person name="Hori S."/>
            <person name="Arai W."/>
            <person name="Tsubouchi T."/>
            <person name="Morono Y."/>
            <person name="Uchiyama I."/>
            <person name="Ito T."/>
            <person name="Fujiyama A."/>
            <person name="Inagaki F."/>
            <person name="Takami H."/>
        </authorList>
    </citation>
    <scope>NUCLEOTIDE SEQUENCE</scope>
    <source>
        <strain evidence="1">Expedition CK06-06</strain>
    </source>
</reference>
<dbReference type="AlphaFoldDB" id="X1HK31"/>
<comment type="caution">
    <text evidence="1">The sequence shown here is derived from an EMBL/GenBank/DDBJ whole genome shotgun (WGS) entry which is preliminary data.</text>
</comment>
<feature type="non-terminal residue" evidence="1">
    <location>
        <position position="1"/>
    </location>
</feature>
<organism evidence="1">
    <name type="scientific">marine sediment metagenome</name>
    <dbReference type="NCBI Taxonomy" id="412755"/>
    <lineage>
        <taxon>unclassified sequences</taxon>
        <taxon>metagenomes</taxon>
        <taxon>ecological metagenomes</taxon>
    </lineage>
</organism>
<dbReference type="Gene3D" id="1.25.40.10">
    <property type="entry name" value="Tetratricopeptide repeat domain"/>
    <property type="match status" value="1"/>
</dbReference>
<dbReference type="SUPFAM" id="SSF48452">
    <property type="entry name" value="TPR-like"/>
    <property type="match status" value="1"/>
</dbReference>
<name>X1HK31_9ZZZZ</name>
<evidence type="ECO:0008006" key="2">
    <source>
        <dbReference type="Google" id="ProtNLM"/>
    </source>
</evidence>
<dbReference type="InterPro" id="IPR011990">
    <property type="entry name" value="TPR-like_helical_dom_sf"/>
</dbReference>
<proteinExistence type="predicted"/>
<dbReference type="EMBL" id="BARU01024864">
    <property type="protein sequence ID" value="GAH54199.1"/>
    <property type="molecule type" value="Genomic_DNA"/>
</dbReference>
<sequence>VHAIVTFDHLKLENHQKSAEFKMLLAEDLVLQQRLTEVRPLLLQALAIRKQAPNSQNPEVIRKLVKAYLKLGQFDRDQSNFTDSEQELKAALDLTESKLAQDNELLSEALNSYGDLLRQKGDTAGAKTYLDKAEDVGKSLMRHAKELNKDQVKD</sequence>
<accession>X1HK31</accession>
<evidence type="ECO:0000313" key="1">
    <source>
        <dbReference type="EMBL" id="GAH54199.1"/>
    </source>
</evidence>
<gene>
    <name evidence="1" type="ORF">S03H2_40135</name>
</gene>